<dbReference type="InterPro" id="IPR009011">
    <property type="entry name" value="Man6P_isomerase_rcpt-bd_dom_sf"/>
</dbReference>
<evidence type="ECO:0008006" key="6">
    <source>
        <dbReference type="Google" id="ProtNLM"/>
    </source>
</evidence>
<feature type="region of interest" description="Disordered" evidence="1">
    <location>
        <begin position="544"/>
        <end position="569"/>
    </location>
</feature>
<feature type="signal peptide" evidence="3">
    <location>
        <begin position="1"/>
        <end position="18"/>
    </location>
</feature>
<evidence type="ECO:0000313" key="4">
    <source>
        <dbReference type="EMBL" id="KAJ7668179.1"/>
    </source>
</evidence>
<dbReference type="GO" id="GO:0000139">
    <property type="term" value="C:Golgi membrane"/>
    <property type="evidence" value="ECO:0007669"/>
    <property type="project" value="UniProtKB-SubCell"/>
</dbReference>
<keyword evidence="2" id="KW-0472">Membrane</keyword>
<feature type="compositionally biased region" description="Polar residues" evidence="1">
    <location>
        <begin position="492"/>
        <end position="504"/>
    </location>
</feature>
<evidence type="ECO:0000256" key="3">
    <source>
        <dbReference type="SAM" id="SignalP"/>
    </source>
</evidence>
<dbReference type="AlphaFoldDB" id="A0AAD7G989"/>
<feature type="transmembrane region" description="Helical" evidence="2">
    <location>
        <begin position="354"/>
        <end position="373"/>
    </location>
</feature>
<keyword evidence="5" id="KW-1185">Reference proteome</keyword>
<dbReference type="SUPFAM" id="SSF50911">
    <property type="entry name" value="Mannose 6-phosphate receptor domain"/>
    <property type="match status" value="1"/>
</dbReference>
<dbReference type="EMBL" id="JARKIE010000196">
    <property type="protein sequence ID" value="KAJ7668179.1"/>
    <property type="molecule type" value="Genomic_DNA"/>
</dbReference>
<dbReference type="Gene3D" id="2.70.130.10">
    <property type="entry name" value="Mannose-6-phosphate receptor binding domain"/>
    <property type="match status" value="1"/>
</dbReference>
<dbReference type="GO" id="GO:0038023">
    <property type="term" value="F:signaling receptor activity"/>
    <property type="evidence" value="ECO:0007669"/>
    <property type="project" value="InterPro"/>
</dbReference>
<accession>A0AAD7G989</accession>
<feature type="chain" id="PRO_5042283374" description="Autophagy-related protein 27" evidence="3">
    <location>
        <begin position="19"/>
        <end position="632"/>
    </location>
</feature>
<gene>
    <name evidence="4" type="ORF">B0H17DRAFT_1142528</name>
</gene>
<organism evidence="4 5">
    <name type="scientific">Mycena rosella</name>
    <name type="common">Pink bonnet</name>
    <name type="synonym">Agaricus rosellus</name>
    <dbReference type="NCBI Taxonomy" id="1033263"/>
    <lineage>
        <taxon>Eukaryota</taxon>
        <taxon>Fungi</taxon>
        <taxon>Dikarya</taxon>
        <taxon>Basidiomycota</taxon>
        <taxon>Agaricomycotina</taxon>
        <taxon>Agaricomycetes</taxon>
        <taxon>Agaricomycetidae</taxon>
        <taxon>Agaricales</taxon>
        <taxon>Marasmiineae</taxon>
        <taxon>Mycenaceae</taxon>
        <taxon>Mycena</taxon>
    </lineage>
</organism>
<keyword evidence="3" id="KW-0732">Signal</keyword>
<sequence>MLLPPPAALLSLLSSTRADDKPCTGHNAGKYYDLNRLQTGKDYELKTPGGNELVLAACKSVSHETWKLKVPDPGLVAGFVRRGHGDFSLGPWFPVVASGMLWPPGSCAVCVFAGDPLPWVNVFVDDSRPWRGYTSGLRSCRVVSTFWRMIRFASMESDIFCVIAEDSLALAIATSTSHPGTYVPPRRLIRIHGRRYASGLRSCRVASEQFAPMGSGAPLCHGGRFARRGECATCTSRRLRLAASPSPWAIGAATTQRLPHPAPQSNTTLTFSGRAAHPHLTFSRGSKCVDADNKETALQGSTEIEFVCDTAAGAGAPRLVAQLPPGDEDAACAWVFEWRTAAACPTSEGTTLGGVVWFLFVSLLILLALYLSIGTAYNVFVLHLAGADALPRFTLAGMLYHGREALEMAGDWWAARRNGSSGGGGRAPFSRGPVGLGGPGGFRRANADAERAPFAASSDDENAYEGAHGNGVSGNGNTFVRTGTSVRKEQMHPQTNPASHQTQVMGGAPHAMPQPQPQPLVGGMGTGGLNPASHQAQLMAGMPVPHLSAPRSSSPSSQTQTQNAQQNYAAPTQVQNYAAPTPTRQTFSVGDDEGDEDAPEIDVADVRGRVGAGAGGGMCGFEGEAGYSSGWG</sequence>
<dbReference type="InterPro" id="IPR000479">
    <property type="entry name" value="CIMR_rpt"/>
</dbReference>
<feature type="compositionally biased region" description="Low complexity" evidence="1">
    <location>
        <begin position="548"/>
        <end position="569"/>
    </location>
</feature>
<feature type="region of interest" description="Disordered" evidence="1">
    <location>
        <begin position="492"/>
        <end position="511"/>
    </location>
</feature>
<evidence type="ECO:0000313" key="5">
    <source>
        <dbReference type="Proteomes" id="UP001221757"/>
    </source>
</evidence>
<dbReference type="PANTHER" id="PTHR15071">
    <property type="entry name" value="MANNOSE-6-PHOSPHATE RECEPTOR FAMILY MEMBER"/>
    <property type="match status" value="1"/>
</dbReference>
<evidence type="ECO:0000256" key="1">
    <source>
        <dbReference type="SAM" id="MobiDB-lite"/>
    </source>
</evidence>
<dbReference type="GO" id="GO:0005537">
    <property type="term" value="F:D-mannose binding"/>
    <property type="evidence" value="ECO:0007669"/>
    <property type="project" value="InterPro"/>
</dbReference>
<proteinExistence type="predicted"/>
<dbReference type="Pfam" id="PF00878">
    <property type="entry name" value="CIMR"/>
    <property type="match status" value="1"/>
</dbReference>
<name>A0AAD7G989_MYCRO</name>
<dbReference type="Proteomes" id="UP001221757">
    <property type="component" value="Unassembled WGS sequence"/>
</dbReference>
<dbReference type="PANTHER" id="PTHR15071:SF0">
    <property type="entry name" value="MANNOSE 6-PHOSPHATE RECEPTOR-LIKE PROTEIN 1"/>
    <property type="match status" value="1"/>
</dbReference>
<keyword evidence="2" id="KW-0812">Transmembrane</keyword>
<reference evidence="4" key="1">
    <citation type="submission" date="2023-03" db="EMBL/GenBank/DDBJ databases">
        <title>Massive genome expansion in bonnet fungi (Mycena s.s.) driven by repeated elements and novel gene families across ecological guilds.</title>
        <authorList>
            <consortium name="Lawrence Berkeley National Laboratory"/>
            <person name="Harder C.B."/>
            <person name="Miyauchi S."/>
            <person name="Viragh M."/>
            <person name="Kuo A."/>
            <person name="Thoen E."/>
            <person name="Andreopoulos B."/>
            <person name="Lu D."/>
            <person name="Skrede I."/>
            <person name="Drula E."/>
            <person name="Henrissat B."/>
            <person name="Morin E."/>
            <person name="Kohler A."/>
            <person name="Barry K."/>
            <person name="LaButti K."/>
            <person name="Morin E."/>
            <person name="Salamov A."/>
            <person name="Lipzen A."/>
            <person name="Mereny Z."/>
            <person name="Hegedus B."/>
            <person name="Baldrian P."/>
            <person name="Stursova M."/>
            <person name="Weitz H."/>
            <person name="Taylor A."/>
            <person name="Grigoriev I.V."/>
            <person name="Nagy L.G."/>
            <person name="Martin F."/>
            <person name="Kauserud H."/>
        </authorList>
    </citation>
    <scope>NUCLEOTIDE SEQUENCE</scope>
    <source>
        <strain evidence="4">CBHHK067</strain>
    </source>
</reference>
<protein>
    <recommendedName>
        <fullName evidence="6">Autophagy-related protein 27</fullName>
    </recommendedName>
</protein>
<comment type="caution">
    <text evidence="4">The sequence shown here is derived from an EMBL/GenBank/DDBJ whole genome shotgun (WGS) entry which is preliminary data.</text>
</comment>
<keyword evidence="2" id="KW-1133">Transmembrane helix</keyword>
<evidence type="ECO:0000256" key="2">
    <source>
        <dbReference type="SAM" id="Phobius"/>
    </source>
</evidence>